<dbReference type="AlphaFoldDB" id="A0A625PLM3"/>
<feature type="transmembrane region" description="Helical" evidence="1">
    <location>
        <begin position="44"/>
        <end position="68"/>
    </location>
</feature>
<keyword evidence="1" id="KW-0812">Transmembrane</keyword>
<name>A0A625PLM3_SALEN</name>
<feature type="transmembrane region" description="Helical" evidence="1">
    <location>
        <begin position="12"/>
        <end position="32"/>
    </location>
</feature>
<reference evidence="2" key="1">
    <citation type="submission" date="2018-07" db="EMBL/GenBank/DDBJ databases">
        <authorList>
            <person name="Ashton P.M."/>
            <person name="Dallman T."/>
            <person name="Nair S."/>
            <person name="De Pinna E."/>
            <person name="Peters T."/>
            <person name="Grant K."/>
        </authorList>
    </citation>
    <scope>NUCLEOTIDE SEQUENCE</scope>
    <source>
        <strain evidence="2">127426</strain>
    </source>
</reference>
<accession>A0A625PLM3</accession>
<protein>
    <submittedName>
        <fullName evidence="2">Uncharacterized protein</fullName>
    </submittedName>
</protein>
<proteinExistence type="predicted"/>
<organism evidence="2">
    <name type="scientific">Salmonella enteritidis</name>
    <dbReference type="NCBI Taxonomy" id="149539"/>
    <lineage>
        <taxon>Bacteria</taxon>
        <taxon>Pseudomonadati</taxon>
        <taxon>Pseudomonadota</taxon>
        <taxon>Gammaproteobacteria</taxon>
        <taxon>Enterobacterales</taxon>
        <taxon>Enterobacteriaceae</taxon>
        <taxon>Salmonella</taxon>
    </lineage>
</organism>
<keyword evidence="1" id="KW-1133">Transmembrane helix</keyword>
<gene>
    <name evidence="2" type="ORF">A4M41_23160</name>
</gene>
<comment type="caution">
    <text evidence="2">The sequence shown here is derived from an EMBL/GenBank/DDBJ whole genome shotgun (WGS) entry which is preliminary data.</text>
</comment>
<sequence>MKASTKENLKLAWAVVCIAISVIAGMVYWNYFQPGDGASMKHAWNAWVSTFGVTGGTGVILFCISGIARAFKNA</sequence>
<evidence type="ECO:0000313" key="2">
    <source>
        <dbReference type="EMBL" id="ECZ9813238.1"/>
    </source>
</evidence>
<keyword evidence="1" id="KW-0472">Membrane</keyword>
<evidence type="ECO:0000256" key="1">
    <source>
        <dbReference type="SAM" id="Phobius"/>
    </source>
</evidence>
<dbReference type="EMBL" id="AALIND010000034">
    <property type="protein sequence ID" value="ECZ9813238.1"/>
    <property type="molecule type" value="Genomic_DNA"/>
</dbReference>